<accession>A0A2N9EFA1</accession>
<dbReference type="AlphaFoldDB" id="A0A2N9EFA1"/>
<dbReference type="Gene3D" id="3.30.420.10">
    <property type="entry name" value="Ribonuclease H-like superfamily/Ribonuclease H"/>
    <property type="match status" value="1"/>
</dbReference>
<dbReference type="InterPro" id="IPR041588">
    <property type="entry name" value="Integrase_H2C2"/>
</dbReference>
<sequence length="524" mass="60582">MGVACVLTTKGLIAGCWQWEVADGEREKEWVGGNKRKKGGEYDIGNKGRFLERLGVEVRGGNRLEFNISNDGALRFGNRLCVPKDSTIKREILEEAHHSPYTVHPGSTKMYRDLREVYWWNNMKREIAHFVEQCLTCQQVKVEHQRPSGLLQPLPIPEWKWENISMDFVCGLPRTSKNHDAIWVVVDRLTKSAHFIPIRMNYSLDKLVELYVNEIVRLHGVLVSIVSDRDSRFTSRFWGSLQKALGTKLNFSTAFHPQTDGESERTIQILEDIYQASIEMAPYEALYGRRCRSPICWDEVGERKILGPEIVLKTCEKIELIRERLRVAQSRQKSYADTRRRDLEFEIGDMVFVRVAPMKGVMRFGKKGKLSPRYVGPFEILERVGPVAYKLALPPALSGIHNMFHISMLRRYVSDPSHILSYEPLQVQEDLSYEEMPMEILDRKDQVLRNKTIRLVKVLWRNHSMGEASWEREDEMQSKYPHLFQNGAAGDIHKVLVDIALDIGGKTWPWLFKLDCLQPMPTQG</sequence>
<organism evidence="2">
    <name type="scientific">Fagus sylvatica</name>
    <name type="common">Beechnut</name>
    <dbReference type="NCBI Taxonomy" id="28930"/>
    <lineage>
        <taxon>Eukaryota</taxon>
        <taxon>Viridiplantae</taxon>
        <taxon>Streptophyta</taxon>
        <taxon>Embryophyta</taxon>
        <taxon>Tracheophyta</taxon>
        <taxon>Spermatophyta</taxon>
        <taxon>Magnoliopsida</taxon>
        <taxon>eudicotyledons</taxon>
        <taxon>Gunneridae</taxon>
        <taxon>Pentapetalae</taxon>
        <taxon>rosids</taxon>
        <taxon>fabids</taxon>
        <taxon>Fagales</taxon>
        <taxon>Fagaceae</taxon>
        <taxon>Fagus</taxon>
    </lineage>
</organism>
<dbReference type="InterPro" id="IPR001584">
    <property type="entry name" value="Integrase_cat-core"/>
</dbReference>
<feature type="domain" description="Integrase catalytic" evidence="1">
    <location>
        <begin position="151"/>
        <end position="275"/>
    </location>
</feature>
<protein>
    <recommendedName>
        <fullName evidence="1">Integrase catalytic domain-containing protein</fullName>
    </recommendedName>
</protein>
<dbReference type="PANTHER" id="PTHR45835:SF99">
    <property type="entry name" value="CHROMO DOMAIN-CONTAINING PROTEIN-RELATED"/>
    <property type="match status" value="1"/>
</dbReference>
<dbReference type="Gene3D" id="1.10.340.70">
    <property type="match status" value="1"/>
</dbReference>
<dbReference type="InterPro" id="IPR056924">
    <property type="entry name" value="SH3_Tf2-1"/>
</dbReference>
<dbReference type="InterPro" id="IPR012337">
    <property type="entry name" value="RNaseH-like_sf"/>
</dbReference>
<gene>
    <name evidence="2" type="ORF">FSB_LOCUS1232</name>
</gene>
<dbReference type="PROSITE" id="PS50994">
    <property type="entry name" value="INTEGRASE"/>
    <property type="match status" value="1"/>
</dbReference>
<dbReference type="InterPro" id="IPR036397">
    <property type="entry name" value="RNaseH_sf"/>
</dbReference>
<dbReference type="Pfam" id="PF24626">
    <property type="entry name" value="SH3_Tf2-1"/>
    <property type="match status" value="1"/>
</dbReference>
<reference evidence="2" key="1">
    <citation type="submission" date="2018-02" db="EMBL/GenBank/DDBJ databases">
        <authorList>
            <person name="Cohen D.B."/>
            <person name="Kent A.D."/>
        </authorList>
    </citation>
    <scope>NUCLEOTIDE SEQUENCE</scope>
</reference>
<dbReference type="Pfam" id="PF17921">
    <property type="entry name" value="Integrase_H2C2"/>
    <property type="match status" value="1"/>
</dbReference>
<dbReference type="GO" id="GO:0015074">
    <property type="term" value="P:DNA integration"/>
    <property type="evidence" value="ECO:0007669"/>
    <property type="project" value="InterPro"/>
</dbReference>
<name>A0A2N9EFA1_FAGSY</name>
<dbReference type="EMBL" id="OIVN01000053">
    <property type="protein sequence ID" value="SPC73350.1"/>
    <property type="molecule type" value="Genomic_DNA"/>
</dbReference>
<proteinExistence type="predicted"/>
<dbReference type="PANTHER" id="PTHR45835">
    <property type="entry name" value="YALI0A06105P"/>
    <property type="match status" value="1"/>
</dbReference>
<dbReference type="GO" id="GO:0003676">
    <property type="term" value="F:nucleic acid binding"/>
    <property type="evidence" value="ECO:0007669"/>
    <property type="project" value="InterPro"/>
</dbReference>
<dbReference type="SUPFAM" id="SSF53098">
    <property type="entry name" value="Ribonuclease H-like"/>
    <property type="match status" value="1"/>
</dbReference>
<evidence type="ECO:0000313" key="2">
    <source>
        <dbReference type="EMBL" id="SPC73350.1"/>
    </source>
</evidence>
<evidence type="ECO:0000259" key="1">
    <source>
        <dbReference type="PROSITE" id="PS50994"/>
    </source>
</evidence>